<dbReference type="InParanoid" id="A0A1X7UCP1"/>
<organism evidence="1">
    <name type="scientific">Amphimedon queenslandica</name>
    <name type="common">Sponge</name>
    <dbReference type="NCBI Taxonomy" id="400682"/>
    <lineage>
        <taxon>Eukaryota</taxon>
        <taxon>Metazoa</taxon>
        <taxon>Porifera</taxon>
        <taxon>Demospongiae</taxon>
        <taxon>Heteroscleromorpha</taxon>
        <taxon>Haplosclerida</taxon>
        <taxon>Niphatidae</taxon>
        <taxon>Amphimedon</taxon>
    </lineage>
</organism>
<accession>A0A1X7UCP1</accession>
<sequence>MASSSAVKSKQLVEQPVAFKLGQHLMSFKELREAVTMYETTKCIKLWIRDRCTVVAARKRLE</sequence>
<reference evidence="1" key="1">
    <citation type="submission" date="2017-05" db="UniProtKB">
        <authorList>
            <consortium name="EnsemblMetazoa"/>
        </authorList>
    </citation>
    <scope>IDENTIFICATION</scope>
</reference>
<name>A0A1X7UCP1_AMPQE</name>
<dbReference type="EnsemblMetazoa" id="Aqu2.1.25537_001">
    <property type="protein sequence ID" value="Aqu2.1.25537_001"/>
    <property type="gene ID" value="Aqu2.1.25537"/>
</dbReference>
<dbReference type="AlphaFoldDB" id="A0A1X7UCP1"/>
<evidence type="ECO:0000313" key="1">
    <source>
        <dbReference type="EnsemblMetazoa" id="Aqu2.1.25537_001"/>
    </source>
</evidence>
<proteinExistence type="predicted"/>
<protein>
    <submittedName>
        <fullName evidence="1">Uncharacterized protein</fullName>
    </submittedName>
</protein>